<feature type="compositionally biased region" description="Basic and acidic residues" evidence="1">
    <location>
        <begin position="30"/>
        <end position="52"/>
    </location>
</feature>
<evidence type="ECO:0000313" key="2">
    <source>
        <dbReference type="EMBL" id="AOW06622.1"/>
    </source>
</evidence>
<evidence type="ECO:0000256" key="1">
    <source>
        <dbReference type="SAM" id="MobiDB-lite"/>
    </source>
</evidence>
<organism evidence="2 3">
    <name type="scientific">Yarrowia lipolytica</name>
    <name type="common">Candida lipolytica</name>
    <dbReference type="NCBI Taxonomy" id="4952"/>
    <lineage>
        <taxon>Eukaryota</taxon>
        <taxon>Fungi</taxon>
        <taxon>Dikarya</taxon>
        <taxon>Ascomycota</taxon>
        <taxon>Saccharomycotina</taxon>
        <taxon>Dipodascomycetes</taxon>
        <taxon>Dipodascales</taxon>
        <taxon>Dipodascales incertae sedis</taxon>
        <taxon>Yarrowia</taxon>
    </lineage>
</organism>
<accession>A0A1D8NLV3</accession>
<proteinExistence type="predicted"/>
<sequence>MSFSARTSPSGNSALLDILTWAWKPRKNTTRDQRMGRVARESSPKGSRDRGEACASRRFLTMWVPTSPFGSTWFKMVEDWQGGRWGKVKTRDPKWHIHLYWRTSDDASGSCLCHDRGKFQPLFFSSLLSDVFGWLALPQAGRFWLFWRSE</sequence>
<dbReference type="Proteomes" id="UP000182444">
    <property type="component" value="Chromosome 1F"/>
</dbReference>
<dbReference type="EMBL" id="CP017558">
    <property type="protein sequence ID" value="AOW06622.1"/>
    <property type="molecule type" value="Genomic_DNA"/>
</dbReference>
<feature type="region of interest" description="Disordered" evidence="1">
    <location>
        <begin position="30"/>
        <end position="53"/>
    </location>
</feature>
<dbReference type="VEuPathDB" id="FungiDB:YALI1_F05887g"/>
<dbReference type="RefSeq" id="XP_068139351.1">
    <property type="nucleotide sequence ID" value="XM_068283250.1"/>
</dbReference>
<name>A0A1D8NLV3_YARLL</name>
<protein>
    <submittedName>
        <fullName evidence="2">Uncharacterized protein</fullName>
    </submittedName>
</protein>
<dbReference type="AlphaFoldDB" id="A0A1D8NLV3"/>
<reference evidence="2 3" key="1">
    <citation type="journal article" date="2016" name="PLoS ONE">
        <title>Sequence Assembly of Yarrowia lipolytica Strain W29/CLIB89 Shows Transposable Element Diversity.</title>
        <authorList>
            <person name="Magnan C."/>
            <person name="Yu J."/>
            <person name="Chang I."/>
            <person name="Jahn E."/>
            <person name="Kanomata Y."/>
            <person name="Wu J."/>
            <person name="Zeller M."/>
            <person name="Oakes M."/>
            <person name="Baldi P."/>
            <person name="Sandmeyer S."/>
        </authorList>
    </citation>
    <scope>NUCLEOTIDE SEQUENCE [LARGE SCALE GENOMIC DNA]</scope>
    <source>
        <strain evidence="3">CLIB89(W29)</strain>
    </source>
</reference>
<evidence type="ECO:0000313" key="3">
    <source>
        <dbReference type="Proteomes" id="UP000182444"/>
    </source>
</evidence>
<gene>
    <name evidence="2" type="ORF">YALI1_F05887g</name>
</gene>
<dbReference type="GeneID" id="94583839"/>